<sequence length="182" mass="20547">MSMSTVPNVEAVSKPDVLSSEPSALVSKEPAIIAEIPSLDVTAKIVAVRDYATALRVVNYDKETFDWRLYLSINKKEAPLLSYQAGFKKEDSAYFVEIKAAKEERARLNIYIHQLKTKQNQKRVEARSKSQELETLISEVALTNTLSSQVIQAISHLKEQMMIELESSEALKTKIREALENF</sequence>
<evidence type="ECO:0000313" key="1">
    <source>
        <dbReference type="EMBL" id="ERN04888.1"/>
    </source>
</evidence>
<organism evidence="1 2">
    <name type="scientific">Amborella trichopoda</name>
    <dbReference type="NCBI Taxonomy" id="13333"/>
    <lineage>
        <taxon>Eukaryota</taxon>
        <taxon>Viridiplantae</taxon>
        <taxon>Streptophyta</taxon>
        <taxon>Embryophyta</taxon>
        <taxon>Tracheophyta</taxon>
        <taxon>Spermatophyta</taxon>
        <taxon>Magnoliopsida</taxon>
        <taxon>Amborellales</taxon>
        <taxon>Amborellaceae</taxon>
        <taxon>Amborella</taxon>
    </lineage>
</organism>
<accession>W1PAC9</accession>
<dbReference type="AlphaFoldDB" id="W1PAC9"/>
<evidence type="ECO:0000313" key="2">
    <source>
        <dbReference type="Proteomes" id="UP000017836"/>
    </source>
</evidence>
<proteinExistence type="predicted"/>
<dbReference type="Proteomes" id="UP000017836">
    <property type="component" value="Unassembled WGS sequence"/>
</dbReference>
<gene>
    <name evidence="1" type="ORF">AMTR_s00080p00016830</name>
</gene>
<name>W1PAC9_AMBTC</name>
<dbReference type="HOGENOM" id="CLU_112616_0_0_1"/>
<keyword evidence="2" id="KW-1185">Reference proteome</keyword>
<protein>
    <submittedName>
        <fullName evidence="1">Uncharacterized protein</fullName>
    </submittedName>
</protein>
<reference evidence="2" key="1">
    <citation type="journal article" date="2013" name="Science">
        <title>The Amborella genome and the evolution of flowering plants.</title>
        <authorList>
            <consortium name="Amborella Genome Project"/>
        </authorList>
    </citation>
    <scope>NUCLEOTIDE SEQUENCE [LARGE SCALE GENOMIC DNA]</scope>
</reference>
<dbReference type="EMBL" id="KI394095">
    <property type="protein sequence ID" value="ERN04888.1"/>
    <property type="molecule type" value="Genomic_DNA"/>
</dbReference>
<dbReference type="Gramene" id="ERN04888">
    <property type="protein sequence ID" value="ERN04888"/>
    <property type="gene ID" value="AMTR_s00080p00016830"/>
</dbReference>